<protein>
    <submittedName>
        <fullName evidence="1">Uncharacterized protein</fullName>
    </submittedName>
</protein>
<dbReference type="KEGG" id="bcad:DBX24_01810"/>
<evidence type="ECO:0000313" key="2">
    <source>
        <dbReference type="Proteomes" id="UP000464318"/>
    </source>
</evidence>
<sequence>MKKTDIYRLLPMIIGIFGFGYYYYHSVYCNSKYFVDNAVNTKIIRVYNYANKSLQFYYTDRYCITTSSTSGDTLIIGDSISKKANSPIFNIYRKNKDNGKYKFHKHYEWKNIDLYF</sequence>
<dbReference type="EMBL" id="CP029149">
    <property type="protein sequence ID" value="QHN64715.1"/>
    <property type="molecule type" value="Genomic_DNA"/>
</dbReference>
<dbReference type="AlphaFoldDB" id="A0A6P1QSQ4"/>
<evidence type="ECO:0000313" key="1">
    <source>
        <dbReference type="EMBL" id="QHN64715.1"/>
    </source>
</evidence>
<dbReference type="RefSeq" id="WP_160223788.1">
    <property type="nucleotide sequence ID" value="NZ_CP029149.1"/>
</dbReference>
<reference evidence="1 2" key="1">
    <citation type="submission" date="2018-04" db="EMBL/GenBank/DDBJ databases">
        <title>Characteristic and Complete Genome Sequencing of A Novel Member of Infective Endocarditis Causative Bacteria: Bergeyella cardium QL-PH.</title>
        <authorList>
            <person name="Pan H."/>
            <person name="Sun E."/>
            <person name="Zhang Y."/>
        </authorList>
    </citation>
    <scope>NUCLEOTIDE SEQUENCE [LARGE SCALE GENOMIC DNA]</scope>
    <source>
        <strain evidence="1 2">HPQL</strain>
    </source>
</reference>
<dbReference type="Proteomes" id="UP000464318">
    <property type="component" value="Chromosome"/>
</dbReference>
<keyword evidence="2" id="KW-1185">Reference proteome</keyword>
<gene>
    <name evidence="1" type="ORF">DBX24_01810</name>
</gene>
<organism evidence="1 2">
    <name type="scientific">Bergeyella cardium</name>
    <dbReference type="NCBI Taxonomy" id="1585976"/>
    <lineage>
        <taxon>Bacteria</taxon>
        <taxon>Pseudomonadati</taxon>
        <taxon>Bacteroidota</taxon>
        <taxon>Flavobacteriia</taxon>
        <taxon>Flavobacteriales</taxon>
        <taxon>Weeksellaceae</taxon>
        <taxon>Bergeyella</taxon>
    </lineage>
</organism>
<proteinExistence type="predicted"/>
<name>A0A6P1QSQ4_9FLAO</name>
<dbReference type="OrthoDB" id="1377095at2"/>
<accession>A0A6P1QSQ4</accession>